<keyword evidence="1" id="KW-1133">Transmembrane helix</keyword>
<evidence type="ECO:0000256" key="1">
    <source>
        <dbReference type="SAM" id="Phobius"/>
    </source>
</evidence>
<dbReference type="RefSeq" id="WP_253757529.1">
    <property type="nucleotide sequence ID" value="NZ_JAMZDZ010000001.1"/>
</dbReference>
<feature type="transmembrane region" description="Helical" evidence="1">
    <location>
        <begin position="36"/>
        <end position="59"/>
    </location>
</feature>
<comment type="caution">
    <text evidence="2">The sequence shown here is derived from an EMBL/GenBank/DDBJ whole genome shotgun (WGS) entry which is preliminary data.</text>
</comment>
<dbReference type="InterPro" id="IPR043993">
    <property type="entry name" value="T4SS_pilin"/>
</dbReference>
<accession>A0ABV8LI72</accession>
<keyword evidence="3" id="KW-1185">Reference proteome</keyword>
<dbReference type="Proteomes" id="UP001595816">
    <property type="component" value="Unassembled WGS sequence"/>
</dbReference>
<proteinExistence type="predicted"/>
<evidence type="ECO:0000313" key="2">
    <source>
        <dbReference type="EMBL" id="MFC4130631.1"/>
    </source>
</evidence>
<organism evidence="2 3">
    <name type="scientific">Hamadaea flava</name>
    <dbReference type="NCBI Taxonomy" id="1742688"/>
    <lineage>
        <taxon>Bacteria</taxon>
        <taxon>Bacillati</taxon>
        <taxon>Actinomycetota</taxon>
        <taxon>Actinomycetes</taxon>
        <taxon>Micromonosporales</taxon>
        <taxon>Micromonosporaceae</taxon>
        <taxon>Hamadaea</taxon>
    </lineage>
</organism>
<reference evidence="3" key="1">
    <citation type="journal article" date="2019" name="Int. J. Syst. Evol. Microbiol.">
        <title>The Global Catalogue of Microorganisms (GCM) 10K type strain sequencing project: providing services to taxonomists for standard genome sequencing and annotation.</title>
        <authorList>
            <consortium name="The Broad Institute Genomics Platform"/>
            <consortium name="The Broad Institute Genome Sequencing Center for Infectious Disease"/>
            <person name="Wu L."/>
            <person name="Ma J."/>
        </authorList>
    </citation>
    <scope>NUCLEOTIDE SEQUENCE [LARGE SCALE GENOMIC DNA]</scope>
    <source>
        <strain evidence="3">CGMCC 4.7289</strain>
    </source>
</reference>
<keyword evidence="1" id="KW-0472">Membrane</keyword>
<evidence type="ECO:0000313" key="3">
    <source>
        <dbReference type="Proteomes" id="UP001595816"/>
    </source>
</evidence>
<sequence length="104" mass="10539">MQTTLHLFNNLNDLVLAAPDPGGGGPKTLPDVINGIQGWIMGIIAAIATMFLVVGGLRYMAAGGDPSQVEQAKGNFKSALIGYALAVLAPVVLKILAGIVGGPS</sequence>
<protein>
    <submittedName>
        <fullName evidence="2">Pilin</fullName>
    </submittedName>
</protein>
<name>A0ABV8LI72_9ACTN</name>
<gene>
    <name evidence="2" type="ORF">ACFOZ4_08435</name>
</gene>
<dbReference type="EMBL" id="JBHSAY010000005">
    <property type="protein sequence ID" value="MFC4130631.1"/>
    <property type="molecule type" value="Genomic_DNA"/>
</dbReference>
<dbReference type="Pfam" id="PF18895">
    <property type="entry name" value="T4SS_pilin"/>
    <property type="match status" value="1"/>
</dbReference>
<keyword evidence="1" id="KW-0812">Transmembrane</keyword>
<feature type="transmembrane region" description="Helical" evidence="1">
    <location>
        <begin position="80"/>
        <end position="101"/>
    </location>
</feature>